<dbReference type="Proteomes" id="UP000192578">
    <property type="component" value="Unassembled WGS sequence"/>
</dbReference>
<sequence length="83" mass="9685">MRSFFNPRRQTGVEPESRCQQRHWHGSFSRVRAEDATQIDHSTHASLHTYELLGCDSESTDDDRFRYPAERKSDTNAETIETV</sequence>
<feature type="compositionally biased region" description="Basic and acidic residues" evidence="1">
    <location>
        <begin position="62"/>
        <end position="75"/>
    </location>
</feature>
<evidence type="ECO:0000313" key="2">
    <source>
        <dbReference type="EMBL" id="OWA55401.1"/>
    </source>
</evidence>
<dbReference type="AlphaFoldDB" id="A0A9X6RQ31"/>
<organism evidence="2 3">
    <name type="scientific">Hypsibius exemplaris</name>
    <name type="common">Freshwater tardigrade</name>
    <dbReference type="NCBI Taxonomy" id="2072580"/>
    <lineage>
        <taxon>Eukaryota</taxon>
        <taxon>Metazoa</taxon>
        <taxon>Ecdysozoa</taxon>
        <taxon>Tardigrada</taxon>
        <taxon>Eutardigrada</taxon>
        <taxon>Parachela</taxon>
        <taxon>Hypsibioidea</taxon>
        <taxon>Hypsibiidae</taxon>
        <taxon>Hypsibius</taxon>
    </lineage>
</organism>
<proteinExistence type="predicted"/>
<evidence type="ECO:0000313" key="3">
    <source>
        <dbReference type="Proteomes" id="UP000192578"/>
    </source>
</evidence>
<name>A0A9X6RQ31_HYPEX</name>
<feature type="region of interest" description="Disordered" evidence="1">
    <location>
        <begin position="60"/>
        <end position="83"/>
    </location>
</feature>
<reference evidence="3" key="1">
    <citation type="submission" date="2017-01" db="EMBL/GenBank/DDBJ databases">
        <title>Comparative genomics of anhydrobiosis in the tardigrade Hypsibius dujardini.</title>
        <authorList>
            <person name="Yoshida Y."/>
            <person name="Koutsovoulos G."/>
            <person name="Laetsch D."/>
            <person name="Stevens L."/>
            <person name="Kumar S."/>
            <person name="Horikawa D."/>
            <person name="Ishino K."/>
            <person name="Komine S."/>
            <person name="Tomita M."/>
            <person name="Blaxter M."/>
            <person name="Arakawa K."/>
        </authorList>
    </citation>
    <scope>NUCLEOTIDE SEQUENCE [LARGE SCALE GENOMIC DNA]</scope>
    <source>
        <strain evidence="3">Z151</strain>
    </source>
</reference>
<evidence type="ECO:0000256" key="1">
    <source>
        <dbReference type="SAM" id="MobiDB-lite"/>
    </source>
</evidence>
<feature type="region of interest" description="Disordered" evidence="1">
    <location>
        <begin position="1"/>
        <end position="25"/>
    </location>
</feature>
<comment type="caution">
    <text evidence="2">The sequence shown here is derived from an EMBL/GenBank/DDBJ whole genome shotgun (WGS) entry which is preliminary data.</text>
</comment>
<keyword evidence="3" id="KW-1185">Reference proteome</keyword>
<accession>A0A9X6RQ31</accession>
<gene>
    <name evidence="2" type="ORF">BV898_19787</name>
</gene>
<protein>
    <submittedName>
        <fullName evidence="2">Uncharacterized protein</fullName>
    </submittedName>
</protein>
<dbReference type="EMBL" id="MTYJ01000740">
    <property type="protein sequence ID" value="OWA55401.1"/>
    <property type="molecule type" value="Genomic_DNA"/>
</dbReference>